<protein>
    <submittedName>
        <fullName evidence="2">Uncharacterized protein</fullName>
    </submittedName>
</protein>
<keyword evidence="1" id="KW-0472">Membrane</keyword>
<dbReference type="Proteomes" id="UP000829354">
    <property type="component" value="Chromosome V"/>
</dbReference>
<evidence type="ECO:0000256" key="1">
    <source>
        <dbReference type="SAM" id="Phobius"/>
    </source>
</evidence>
<keyword evidence="1" id="KW-0812">Transmembrane</keyword>
<dbReference type="EMBL" id="CP092624">
    <property type="protein sequence ID" value="UMM32878.1"/>
    <property type="molecule type" value="Genomic_DNA"/>
</dbReference>
<dbReference type="AlphaFoldDB" id="A0AAE9EZP0"/>
<feature type="transmembrane region" description="Helical" evidence="1">
    <location>
        <begin position="103"/>
        <end position="122"/>
    </location>
</feature>
<sequence length="127" mass="14443">MNSKPLFVLNSISFMNSTCIPDIGYFDSPEFLSLVLHINTTISTPIHLFGFYCIIWKTPMAMKSAKLYLLNLHIWVVVFDYSLSTLTIPFLLLPHFAGYPLGILSWFDVSVLLQITMVFIFVGSKKS</sequence>
<name>A0AAE9EZP0_CAEBR</name>
<dbReference type="InterPro" id="IPR053220">
    <property type="entry name" value="Nematode_rcpt-like_serp_H"/>
</dbReference>
<dbReference type="OMA" id="CIEVPTH"/>
<dbReference type="InterPro" id="IPR019422">
    <property type="entry name" value="7TM_GPCR_serpentine_rcpt_Srh"/>
</dbReference>
<feature type="transmembrane region" description="Helical" evidence="1">
    <location>
        <begin position="31"/>
        <end position="55"/>
    </location>
</feature>
<evidence type="ECO:0000313" key="2">
    <source>
        <dbReference type="EMBL" id="UMM32878.1"/>
    </source>
</evidence>
<evidence type="ECO:0000313" key="3">
    <source>
        <dbReference type="Proteomes" id="UP000829354"/>
    </source>
</evidence>
<organism evidence="2 3">
    <name type="scientific">Caenorhabditis briggsae</name>
    <dbReference type="NCBI Taxonomy" id="6238"/>
    <lineage>
        <taxon>Eukaryota</taxon>
        <taxon>Metazoa</taxon>
        <taxon>Ecdysozoa</taxon>
        <taxon>Nematoda</taxon>
        <taxon>Chromadorea</taxon>
        <taxon>Rhabditida</taxon>
        <taxon>Rhabditina</taxon>
        <taxon>Rhabditomorpha</taxon>
        <taxon>Rhabditoidea</taxon>
        <taxon>Rhabditidae</taxon>
        <taxon>Peloderinae</taxon>
        <taxon>Caenorhabditis</taxon>
    </lineage>
</organism>
<gene>
    <name evidence="2" type="ORF">L5515_006541</name>
</gene>
<dbReference type="PANTHER" id="PTHR22941:SF2">
    <property type="entry name" value="SERPENTINE RECEPTOR, CLASS H-RELATED"/>
    <property type="match status" value="1"/>
</dbReference>
<dbReference type="PANTHER" id="PTHR22941">
    <property type="entry name" value="SERPENTINE RECEPTOR"/>
    <property type="match status" value="1"/>
</dbReference>
<reference evidence="2 3" key="1">
    <citation type="submission" date="2022-04" db="EMBL/GenBank/DDBJ databases">
        <title>Chromosome-level reference genomes for two strains of Caenorhabditis briggsae: an improved platform for comparative genomics.</title>
        <authorList>
            <person name="Stevens L."/>
            <person name="Andersen E."/>
        </authorList>
    </citation>
    <scope>NUCLEOTIDE SEQUENCE [LARGE SCALE GENOMIC DNA]</scope>
    <source>
        <strain evidence="2">VX34</strain>
        <tissue evidence="2">Whole-organism</tissue>
    </source>
</reference>
<keyword evidence="1" id="KW-1133">Transmembrane helix</keyword>
<accession>A0AAE9EZP0</accession>
<proteinExistence type="predicted"/>
<feature type="transmembrane region" description="Helical" evidence="1">
    <location>
        <begin position="67"/>
        <end position="91"/>
    </location>
</feature>
<dbReference type="Pfam" id="PF10318">
    <property type="entry name" value="7TM_GPCR_Srh"/>
    <property type="match status" value="1"/>
</dbReference>
<keyword evidence="3" id="KW-1185">Reference proteome</keyword>